<organism evidence="4 5">
    <name type="scientific">Komagataeibacter medellinensis (strain NBRC 3288 / BCRC 11682 / LMG 1693 / Kondo 51)</name>
    <name type="common">Gluconacetobacter medellinensis</name>
    <dbReference type="NCBI Taxonomy" id="634177"/>
    <lineage>
        <taxon>Bacteria</taxon>
        <taxon>Pseudomonadati</taxon>
        <taxon>Pseudomonadota</taxon>
        <taxon>Alphaproteobacteria</taxon>
        <taxon>Acetobacterales</taxon>
        <taxon>Acetobacteraceae</taxon>
        <taxon>Komagataeibacter</taxon>
    </lineage>
</organism>
<accession>G2I5Z1</accession>
<sequence>MALPNPAVAPVTSAICFIMLLLLGYGIALHIGMLPSWGDGHQAPLCLKWLQIRPNPVLWWCMASFTTTPGRSLTGHLLVATPALTDPAFARSVIYLCAHTPEDGAMGLVVNRRLSQPVLDDVLEQLGIAPVPPRRRINLCAGGPMDNGRGFVLHTSDWSGDGSLPVDRTTTLTASLDVLRDIADGNGPANALLAMGHASWNAGQLEEEMLHHDAWVAAPATEAIVFGPDHNAKWRQALASVHIDPTWYSMAAGHA</sequence>
<dbReference type="HOGENOM" id="CLU_057596_1_0_5"/>
<dbReference type="AlphaFoldDB" id="G2I5Z1"/>
<feature type="transmembrane region" description="Helical" evidence="3">
    <location>
        <begin position="6"/>
        <end position="28"/>
    </location>
</feature>
<dbReference type="STRING" id="634177.GLX_11260"/>
<dbReference type="GO" id="GO:0005829">
    <property type="term" value="C:cytosol"/>
    <property type="evidence" value="ECO:0007669"/>
    <property type="project" value="TreeGrafter"/>
</dbReference>
<reference evidence="5" key="1">
    <citation type="journal article" date="2011" name="J. Bacteriol.">
        <title>Complete genome sequence of NBRC 3288, a unique cellulose-nonproducing strain of Gluconacetobacter xylinus isolated from vinegar.</title>
        <authorList>
            <person name="Ogino H."/>
            <person name="Azuma Y."/>
            <person name="Hosoyama A."/>
            <person name="Nakazawa H."/>
            <person name="Matsutani M."/>
            <person name="Hasegawa A."/>
            <person name="Otsuyama K."/>
            <person name="Matsushita K."/>
            <person name="Fujita N."/>
            <person name="Shirai M."/>
        </authorList>
    </citation>
    <scope>NUCLEOTIDE SEQUENCE [LARGE SCALE GENOMIC DNA]</scope>
    <source>
        <strain evidence="5">NBRC 3288 / BCRC 11682 / LMG 1693</strain>
    </source>
</reference>
<dbReference type="Pfam" id="PF02622">
    <property type="entry name" value="DUF179"/>
    <property type="match status" value="1"/>
</dbReference>
<dbReference type="Proteomes" id="UP000009044">
    <property type="component" value="Chromosome"/>
</dbReference>
<dbReference type="KEGG" id="gxy:GLX_11260"/>
<evidence type="ECO:0000256" key="3">
    <source>
        <dbReference type="SAM" id="Phobius"/>
    </source>
</evidence>
<dbReference type="EMBL" id="AP012159">
    <property type="protein sequence ID" value="BAK83538.1"/>
    <property type="molecule type" value="Genomic_DNA"/>
</dbReference>
<evidence type="ECO:0000313" key="5">
    <source>
        <dbReference type="Proteomes" id="UP000009044"/>
    </source>
</evidence>
<evidence type="ECO:0000313" key="4">
    <source>
        <dbReference type="EMBL" id="BAK83538.1"/>
    </source>
</evidence>
<gene>
    <name evidence="4" type="ordered locus">GLX_11260</name>
</gene>
<proteinExistence type="inferred from homology"/>
<keyword evidence="3" id="KW-1133">Transmembrane helix</keyword>
<comment type="similarity">
    <text evidence="1 2">Belongs to the UPF0301 (AlgH) family.</text>
</comment>
<keyword evidence="3" id="KW-0472">Membrane</keyword>
<dbReference type="eggNOG" id="COG1678">
    <property type="taxonomic scope" value="Bacteria"/>
</dbReference>
<name>G2I5Z1_KOMMN</name>
<evidence type="ECO:0000256" key="1">
    <source>
        <dbReference type="ARBA" id="ARBA00009600"/>
    </source>
</evidence>
<keyword evidence="3" id="KW-0812">Transmembrane</keyword>
<dbReference type="HAMAP" id="MF_00758">
    <property type="entry name" value="UPF0301"/>
    <property type="match status" value="1"/>
</dbReference>
<dbReference type="SUPFAM" id="SSF143456">
    <property type="entry name" value="VC0467-like"/>
    <property type="match status" value="1"/>
</dbReference>
<dbReference type="PANTHER" id="PTHR30327:SF1">
    <property type="entry name" value="UPF0301 PROTEIN YQGE"/>
    <property type="match status" value="1"/>
</dbReference>
<dbReference type="Gene3D" id="3.40.1740.10">
    <property type="entry name" value="VC0467-like"/>
    <property type="match status" value="1"/>
</dbReference>
<dbReference type="PANTHER" id="PTHR30327">
    <property type="entry name" value="UNCHARACTERIZED PROTEIN YQGE"/>
    <property type="match status" value="1"/>
</dbReference>
<evidence type="ECO:0000256" key="2">
    <source>
        <dbReference type="HAMAP-Rule" id="MF_00758"/>
    </source>
</evidence>
<protein>
    <recommendedName>
        <fullName evidence="2">UPF0301 protein GLX_11260</fullName>
    </recommendedName>
</protein>
<dbReference type="InterPro" id="IPR003774">
    <property type="entry name" value="AlgH-like"/>
</dbReference>
<dbReference type="PATRIC" id="fig|634177.7.peg.1292"/>